<dbReference type="Proteomes" id="UP000562027">
    <property type="component" value="Unassembled WGS sequence"/>
</dbReference>
<dbReference type="RefSeq" id="WP_184298278.1">
    <property type="nucleotide sequence ID" value="NZ_JACHLP010000003.1"/>
</dbReference>
<comment type="caution">
    <text evidence="3">The sequence shown here is derived from an EMBL/GenBank/DDBJ whole genome shotgun (WGS) entry which is preliminary data.</text>
</comment>
<feature type="chain" id="PRO_5032924631" description="Ice-binding protein C-terminal domain-containing protein" evidence="1">
    <location>
        <begin position="24"/>
        <end position="245"/>
    </location>
</feature>
<accession>A0A840L8Y5</accession>
<gene>
    <name evidence="3" type="ORF">HNP55_001742</name>
</gene>
<organism evidence="3 4">
    <name type="scientific">Roseateles oligotrophus</name>
    <dbReference type="NCBI Taxonomy" id="1769250"/>
    <lineage>
        <taxon>Bacteria</taxon>
        <taxon>Pseudomonadati</taxon>
        <taxon>Pseudomonadota</taxon>
        <taxon>Betaproteobacteria</taxon>
        <taxon>Burkholderiales</taxon>
        <taxon>Sphaerotilaceae</taxon>
        <taxon>Roseateles</taxon>
    </lineage>
</organism>
<name>A0A840L8Y5_9BURK</name>
<proteinExistence type="predicted"/>
<dbReference type="Pfam" id="PF07589">
    <property type="entry name" value="PEP-CTERM"/>
    <property type="match status" value="1"/>
</dbReference>
<keyword evidence="4" id="KW-1185">Reference proteome</keyword>
<dbReference type="AlphaFoldDB" id="A0A840L8Y5"/>
<feature type="domain" description="Ice-binding protein C-terminal" evidence="2">
    <location>
        <begin position="217"/>
        <end position="242"/>
    </location>
</feature>
<evidence type="ECO:0000313" key="4">
    <source>
        <dbReference type="Proteomes" id="UP000562027"/>
    </source>
</evidence>
<evidence type="ECO:0000313" key="3">
    <source>
        <dbReference type="EMBL" id="MBB4843223.1"/>
    </source>
</evidence>
<keyword evidence="1" id="KW-0732">Signal</keyword>
<reference evidence="3 4" key="1">
    <citation type="submission" date="2020-08" db="EMBL/GenBank/DDBJ databases">
        <title>Functional genomics of gut bacteria from endangered species of beetles.</title>
        <authorList>
            <person name="Carlos-Shanley C."/>
        </authorList>
    </citation>
    <scope>NUCLEOTIDE SEQUENCE [LARGE SCALE GENOMIC DNA]</scope>
    <source>
        <strain evidence="3 4">S00239</strain>
    </source>
</reference>
<evidence type="ECO:0000259" key="2">
    <source>
        <dbReference type="Pfam" id="PF07589"/>
    </source>
</evidence>
<dbReference type="NCBIfam" id="TIGR02595">
    <property type="entry name" value="PEP_CTERM"/>
    <property type="match status" value="1"/>
</dbReference>
<dbReference type="EMBL" id="JACHLP010000003">
    <property type="protein sequence ID" value="MBB4843223.1"/>
    <property type="molecule type" value="Genomic_DNA"/>
</dbReference>
<feature type="signal peptide" evidence="1">
    <location>
        <begin position="1"/>
        <end position="23"/>
    </location>
</feature>
<evidence type="ECO:0000256" key="1">
    <source>
        <dbReference type="SAM" id="SignalP"/>
    </source>
</evidence>
<dbReference type="InterPro" id="IPR013424">
    <property type="entry name" value="Ice-binding_C"/>
</dbReference>
<protein>
    <recommendedName>
        <fullName evidence="2">Ice-binding protein C-terminal domain-containing protein</fullName>
    </recommendedName>
</protein>
<sequence>MKRFALLTLAAAAAAISVGAAQAAELYNNGPVVNSSGKSVLTSPSTGLGIGAQTSAGNSVADDFTIAAGSSWNVSSLDFFSYQTGATGFTFQQATWAIRSGDANTGTIMASGVTNLTNGGLQGYRVTPTTLTNTQRGIYKAQADVADFSLGAGHYWLSWSLTGTAASGPWQPPVSDGRTGNAMQATTASSGIFSTWTDAGSGLTAELPFAINGVAAAVPEPSSYALMLAGAAVMLGLARRRRQAS</sequence>